<sequence>MQHIALNINRGLKLRPLVPHMKLCAFVRHNHVNHYNNLNLKSRDASASEIKSNFRKLSLQYHPDMLKSQNLSPEEIETKNQRYLQIKRSYEILIDPSKRASYDTSASSESASPRPMHNFKPSYRRSPFTAHGYSPRSPNSDDVPHFDFNKHLKRNIRNEKRMHENRMMQSGHPTPYNVRYSNFRGRVYDPAQHRHYSTTMPAQGPVIGLVGLLVAFYALGSIVGSDDVTKIPRKKQVHGRTVSEMSSRGQSDYSSQLVSSAITPSK</sequence>
<dbReference type="PROSITE" id="PS50076">
    <property type="entry name" value="DNAJ_2"/>
    <property type="match status" value="1"/>
</dbReference>
<keyword evidence="2" id="KW-0812">Transmembrane</keyword>
<dbReference type="CDD" id="cd06257">
    <property type="entry name" value="DnaJ"/>
    <property type="match status" value="1"/>
</dbReference>
<dbReference type="PRINTS" id="PR00625">
    <property type="entry name" value="JDOMAIN"/>
</dbReference>
<dbReference type="Pfam" id="PF00226">
    <property type="entry name" value="DnaJ"/>
    <property type="match status" value="1"/>
</dbReference>
<dbReference type="Proteomes" id="UP000738402">
    <property type="component" value="Unassembled WGS sequence"/>
</dbReference>
<name>A0AAN6D766_9ASCO</name>
<accession>A0AAN6D766</accession>
<gene>
    <name evidence="4" type="ORF">KL933_001935</name>
</gene>
<feature type="transmembrane region" description="Helical" evidence="2">
    <location>
        <begin position="206"/>
        <end position="225"/>
    </location>
</feature>
<dbReference type="InterPro" id="IPR036869">
    <property type="entry name" value="J_dom_sf"/>
</dbReference>
<proteinExistence type="predicted"/>
<feature type="compositionally biased region" description="Polar residues" evidence="1">
    <location>
        <begin position="243"/>
        <end position="266"/>
    </location>
</feature>
<keyword evidence="2" id="KW-1133">Transmembrane helix</keyword>
<evidence type="ECO:0000313" key="4">
    <source>
        <dbReference type="EMBL" id="KAG7728702.1"/>
    </source>
</evidence>
<dbReference type="InterPro" id="IPR001623">
    <property type="entry name" value="DnaJ_domain"/>
</dbReference>
<feature type="compositionally biased region" description="Low complexity" evidence="1">
    <location>
        <begin position="102"/>
        <end position="112"/>
    </location>
</feature>
<feature type="region of interest" description="Disordered" evidence="1">
    <location>
        <begin position="233"/>
        <end position="266"/>
    </location>
</feature>
<reference evidence="4" key="1">
    <citation type="journal article" date="2021" name="G3 (Bethesda)">
        <title>Genomic diversity, chromosomal rearrangements, and interspecies hybridization in the ogataea polymorpha species complex.</title>
        <authorList>
            <person name="Hanson S.J."/>
            <person name="Cinneide E.O."/>
            <person name="Salzberg L.I."/>
            <person name="Wolfe K.H."/>
            <person name="McGowan J."/>
            <person name="Fitzpatrick D.A."/>
            <person name="Matlin K."/>
        </authorList>
    </citation>
    <scope>NUCLEOTIDE SEQUENCE</scope>
    <source>
        <strain evidence="4">83-405-1</strain>
    </source>
</reference>
<dbReference type="EMBL" id="JAHLUH010000004">
    <property type="protein sequence ID" value="KAG7728702.1"/>
    <property type="molecule type" value="Genomic_DNA"/>
</dbReference>
<dbReference type="PANTHER" id="PTHR24074">
    <property type="entry name" value="CO-CHAPERONE PROTEIN DJLA"/>
    <property type="match status" value="1"/>
</dbReference>
<evidence type="ECO:0000259" key="3">
    <source>
        <dbReference type="PROSITE" id="PS50076"/>
    </source>
</evidence>
<evidence type="ECO:0000313" key="5">
    <source>
        <dbReference type="Proteomes" id="UP000738402"/>
    </source>
</evidence>
<dbReference type="Gene3D" id="1.10.287.110">
    <property type="entry name" value="DnaJ domain"/>
    <property type="match status" value="1"/>
</dbReference>
<evidence type="ECO:0000256" key="1">
    <source>
        <dbReference type="SAM" id="MobiDB-lite"/>
    </source>
</evidence>
<protein>
    <recommendedName>
        <fullName evidence="3">J domain-containing protein</fullName>
    </recommendedName>
</protein>
<organism evidence="4 5">
    <name type="scientific">Ogataea haglerorum</name>
    <dbReference type="NCBI Taxonomy" id="1937702"/>
    <lineage>
        <taxon>Eukaryota</taxon>
        <taxon>Fungi</taxon>
        <taxon>Dikarya</taxon>
        <taxon>Ascomycota</taxon>
        <taxon>Saccharomycotina</taxon>
        <taxon>Pichiomycetes</taxon>
        <taxon>Pichiales</taxon>
        <taxon>Pichiaceae</taxon>
        <taxon>Ogataea</taxon>
    </lineage>
</organism>
<evidence type="ECO:0000256" key="2">
    <source>
        <dbReference type="SAM" id="Phobius"/>
    </source>
</evidence>
<dbReference type="InterPro" id="IPR050817">
    <property type="entry name" value="DjlA_DnaK_co-chaperone"/>
</dbReference>
<feature type="domain" description="J" evidence="3">
    <location>
        <begin position="33"/>
        <end position="106"/>
    </location>
</feature>
<dbReference type="AlphaFoldDB" id="A0AAN6D766"/>
<feature type="region of interest" description="Disordered" evidence="1">
    <location>
        <begin position="101"/>
        <end position="146"/>
    </location>
</feature>
<comment type="caution">
    <text evidence="4">The sequence shown here is derived from an EMBL/GenBank/DDBJ whole genome shotgun (WGS) entry which is preliminary data.</text>
</comment>
<dbReference type="SMART" id="SM00271">
    <property type="entry name" value="DnaJ"/>
    <property type="match status" value="1"/>
</dbReference>
<keyword evidence="2" id="KW-0472">Membrane</keyword>
<dbReference type="SUPFAM" id="SSF46565">
    <property type="entry name" value="Chaperone J-domain"/>
    <property type="match status" value="1"/>
</dbReference>